<keyword evidence="1" id="KW-1133">Transmembrane helix</keyword>
<feature type="transmembrane region" description="Helical" evidence="1">
    <location>
        <begin position="187"/>
        <end position="206"/>
    </location>
</feature>
<feature type="transmembrane region" description="Helical" evidence="1">
    <location>
        <begin position="150"/>
        <end position="167"/>
    </location>
</feature>
<evidence type="ECO:0000313" key="2">
    <source>
        <dbReference type="EMBL" id="MXG89738.1"/>
    </source>
</evidence>
<dbReference type="Proteomes" id="UP000473325">
    <property type="component" value="Unassembled WGS sequence"/>
</dbReference>
<keyword evidence="1" id="KW-0472">Membrane</keyword>
<keyword evidence="3" id="KW-1185">Reference proteome</keyword>
<accession>A0A6L7EWG8</accession>
<feature type="transmembrane region" description="Helical" evidence="1">
    <location>
        <begin position="94"/>
        <end position="112"/>
    </location>
</feature>
<dbReference type="EMBL" id="WUEK01000005">
    <property type="protein sequence ID" value="MXG89738.1"/>
    <property type="molecule type" value="Genomic_DNA"/>
</dbReference>
<evidence type="ECO:0000313" key="3">
    <source>
        <dbReference type="Proteomes" id="UP000473325"/>
    </source>
</evidence>
<organism evidence="2 3">
    <name type="scientific">Nocardioides flavescens</name>
    <dbReference type="NCBI Taxonomy" id="2691959"/>
    <lineage>
        <taxon>Bacteria</taxon>
        <taxon>Bacillati</taxon>
        <taxon>Actinomycetota</taxon>
        <taxon>Actinomycetes</taxon>
        <taxon>Propionibacteriales</taxon>
        <taxon>Nocardioidaceae</taxon>
        <taxon>Nocardioides</taxon>
    </lineage>
</organism>
<reference evidence="2 3" key="1">
    <citation type="submission" date="2019-12" db="EMBL/GenBank/DDBJ databases">
        <authorList>
            <person name="Kun Z."/>
        </authorList>
    </citation>
    <scope>NUCLEOTIDE SEQUENCE [LARGE SCALE GENOMIC DNA]</scope>
    <source>
        <strain evidence="2 3">YIM 123512</strain>
    </source>
</reference>
<proteinExistence type="predicted"/>
<keyword evidence="1" id="KW-0812">Transmembrane</keyword>
<feature type="transmembrane region" description="Helical" evidence="1">
    <location>
        <begin position="227"/>
        <end position="245"/>
    </location>
</feature>
<comment type="caution">
    <text evidence="2">The sequence shown here is derived from an EMBL/GenBank/DDBJ whole genome shotgun (WGS) entry which is preliminary data.</text>
</comment>
<evidence type="ECO:0000256" key="1">
    <source>
        <dbReference type="SAM" id="Phobius"/>
    </source>
</evidence>
<sequence>MHAVVSAAAAPGATVLAHTLHYAIVGGGALGVVALLAPRWLPSPSAPRDAHEARVQALRQALAAPYDATRLLEAGRPSYAGPRVGTPASLSERVLLPLAVVASAAAAGVHAAAGPAHFREATVFGLFFTAGALAQLAWAGGLALRPTPPLLVAGAVGNLAVVALWATTRTMGLPWGLLPQPEAIGPWDLASVAWELLVVGCCVAALRSGVPQTRLADAGRWHPGVRWFAVASVLGLVMLSLSGAGS</sequence>
<gene>
    <name evidence="2" type="ORF">GRQ65_09265</name>
</gene>
<feature type="transmembrane region" description="Helical" evidence="1">
    <location>
        <begin position="124"/>
        <end position="143"/>
    </location>
</feature>
<protein>
    <submittedName>
        <fullName evidence="2">Uncharacterized protein</fullName>
    </submittedName>
</protein>
<feature type="transmembrane region" description="Helical" evidence="1">
    <location>
        <begin position="20"/>
        <end position="41"/>
    </location>
</feature>
<dbReference type="RefSeq" id="WP_160877511.1">
    <property type="nucleotide sequence ID" value="NZ_WUEK01000005.1"/>
</dbReference>
<dbReference type="AlphaFoldDB" id="A0A6L7EWG8"/>
<name>A0A6L7EWG8_9ACTN</name>